<keyword evidence="2" id="KW-1185">Reference proteome</keyword>
<protein>
    <submittedName>
        <fullName evidence="1">Uncharacterized protein</fullName>
    </submittedName>
</protein>
<evidence type="ECO:0000313" key="1">
    <source>
        <dbReference type="EMBL" id="MBB6146744.1"/>
    </source>
</evidence>
<proteinExistence type="predicted"/>
<accession>A0A841K8Y2</accession>
<comment type="caution">
    <text evidence="1">The sequence shown here is derived from an EMBL/GenBank/DDBJ whole genome shotgun (WGS) entry which is preliminary data.</text>
</comment>
<evidence type="ECO:0000313" key="2">
    <source>
        <dbReference type="Proteomes" id="UP000538666"/>
    </source>
</evidence>
<reference evidence="1 2" key="1">
    <citation type="submission" date="2020-08" db="EMBL/GenBank/DDBJ databases">
        <title>Genomic Encyclopedia of Type Strains, Phase IV (KMG-IV): sequencing the most valuable type-strain genomes for metagenomic binning, comparative biology and taxonomic classification.</title>
        <authorList>
            <person name="Goeker M."/>
        </authorList>
    </citation>
    <scope>NUCLEOTIDE SEQUENCE [LARGE SCALE GENOMIC DNA]</scope>
    <source>
        <strain evidence="1 2">DSM 103733</strain>
    </source>
</reference>
<gene>
    <name evidence="1" type="ORF">HNQ77_004725</name>
</gene>
<name>A0A841K8Y2_9BACT</name>
<sequence>MVPLLPGCTGILNAVLSFMQVFPYSAIPPRIFPAHPRSLA</sequence>
<dbReference type="Proteomes" id="UP000538666">
    <property type="component" value="Unassembled WGS sequence"/>
</dbReference>
<organism evidence="1 2">
    <name type="scientific">Silvibacterium bohemicum</name>
    <dbReference type="NCBI Taxonomy" id="1577686"/>
    <lineage>
        <taxon>Bacteria</taxon>
        <taxon>Pseudomonadati</taxon>
        <taxon>Acidobacteriota</taxon>
        <taxon>Terriglobia</taxon>
        <taxon>Terriglobales</taxon>
        <taxon>Acidobacteriaceae</taxon>
        <taxon>Silvibacterium</taxon>
    </lineage>
</organism>
<dbReference type="AlphaFoldDB" id="A0A841K8Y2"/>
<dbReference type="EMBL" id="JACHEK010000011">
    <property type="protein sequence ID" value="MBB6146744.1"/>
    <property type="molecule type" value="Genomic_DNA"/>
</dbReference>